<keyword evidence="2" id="KW-1185">Reference proteome</keyword>
<protein>
    <submittedName>
        <fullName evidence="1">Uncharacterized protein</fullName>
    </submittedName>
</protein>
<evidence type="ECO:0000313" key="2">
    <source>
        <dbReference type="Proteomes" id="UP001054837"/>
    </source>
</evidence>
<gene>
    <name evidence="1" type="ORF">CDAR_247121</name>
</gene>
<dbReference type="Proteomes" id="UP001054837">
    <property type="component" value="Unassembled WGS sequence"/>
</dbReference>
<proteinExistence type="predicted"/>
<evidence type="ECO:0000313" key="1">
    <source>
        <dbReference type="EMBL" id="GIY33754.1"/>
    </source>
</evidence>
<reference evidence="1 2" key="1">
    <citation type="submission" date="2021-06" db="EMBL/GenBank/DDBJ databases">
        <title>Caerostris darwini draft genome.</title>
        <authorList>
            <person name="Kono N."/>
            <person name="Arakawa K."/>
        </authorList>
    </citation>
    <scope>NUCLEOTIDE SEQUENCE [LARGE SCALE GENOMIC DNA]</scope>
</reference>
<sequence>MIGLNEETKIPYLLLFFFKKPRQHEFPKRARNLFAPGMTKTNGFQFISRGKIFFYSWRHGPWTPTLAVVAPVKRERLDNKAVFEGSRRVLIRAS</sequence>
<organism evidence="1 2">
    <name type="scientific">Caerostris darwini</name>
    <dbReference type="NCBI Taxonomy" id="1538125"/>
    <lineage>
        <taxon>Eukaryota</taxon>
        <taxon>Metazoa</taxon>
        <taxon>Ecdysozoa</taxon>
        <taxon>Arthropoda</taxon>
        <taxon>Chelicerata</taxon>
        <taxon>Arachnida</taxon>
        <taxon>Araneae</taxon>
        <taxon>Araneomorphae</taxon>
        <taxon>Entelegynae</taxon>
        <taxon>Araneoidea</taxon>
        <taxon>Araneidae</taxon>
        <taxon>Caerostris</taxon>
    </lineage>
</organism>
<accession>A0AAV4SIG4</accession>
<dbReference type="EMBL" id="BPLQ01007980">
    <property type="protein sequence ID" value="GIY33754.1"/>
    <property type="molecule type" value="Genomic_DNA"/>
</dbReference>
<comment type="caution">
    <text evidence="1">The sequence shown here is derived from an EMBL/GenBank/DDBJ whole genome shotgun (WGS) entry which is preliminary data.</text>
</comment>
<dbReference type="AlphaFoldDB" id="A0AAV4SIG4"/>
<name>A0AAV4SIG4_9ARAC</name>